<evidence type="ECO:0000256" key="1">
    <source>
        <dbReference type="ARBA" id="ARBA00001953"/>
    </source>
</evidence>
<dbReference type="SMART" id="SM00797">
    <property type="entry name" value="AHS2"/>
    <property type="match status" value="1"/>
</dbReference>
<feature type="region of interest" description="Disordered" evidence="8">
    <location>
        <begin position="671"/>
        <end position="696"/>
    </location>
</feature>
<dbReference type="SMART" id="SM00796">
    <property type="entry name" value="AHS1"/>
    <property type="match status" value="1"/>
</dbReference>
<dbReference type="Pfam" id="PF00364">
    <property type="entry name" value="Biotin_lipoyl"/>
    <property type="match status" value="1"/>
</dbReference>
<dbReference type="PROSITE" id="PS00866">
    <property type="entry name" value="CPSASE_1"/>
    <property type="match status" value="1"/>
</dbReference>
<dbReference type="PROSITE" id="PS50968">
    <property type="entry name" value="BIOTINYL_LIPOYL"/>
    <property type="match status" value="1"/>
</dbReference>
<evidence type="ECO:0000256" key="2">
    <source>
        <dbReference type="ARBA" id="ARBA00022598"/>
    </source>
</evidence>
<dbReference type="SUPFAM" id="SSF52440">
    <property type="entry name" value="PreATP-grasp domain"/>
    <property type="match status" value="1"/>
</dbReference>
<dbReference type="InterPro" id="IPR050856">
    <property type="entry name" value="Biotin_carboxylase_complex"/>
</dbReference>
<evidence type="ECO:0000313" key="13">
    <source>
        <dbReference type="Proteomes" id="UP000315783"/>
    </source>
</evidence>
<dbReference type="SUPFAM" id="SSF51230">
    <property type="entry name" value="Single hybrid motif"/>
    <property type="match status" value="1"/>
</dbReference>
<dbReference type="Gene3D" id="3.30.1360.40">
    <property type="match status" value="1"/>
</dbReference>
<dbReference type="InterPro" id="IPR001882">
    <property type="entry name" value="Biotin_BS"/>
</dbReference>
<dbReference type="SUPFAM" id="SSF51246">
    <property type="entry name" value="Rudiment single hybrid motif"/>
    <property type="match status" value="1"/>
</dbReference>
<dbReference type="STRING" id="43265.A0A545VX45"/>
<dbReference type="Pfam" id="PF02682">
    <property type="entry name" value="CT_C_D"/>
    <property type="match status" value="1"/>
</dbReference>
<keyword evidence="6" id="KW-0092">Biotin</keyword>
<dbReference type="PROSITE" id="PS00867">
    <property type="entry name" value="CPSASE_2"/>
    <property type="match status" value="1"/>
</dbReference>
<evidence type="ECO:0000256" key="4">
    <source>
        <dbReference type="ARBA" id="ARBA00022801"/>
    </source>
</evidence>
<dbReference type="Pfam" id="PF02626">
    <property type="entry name" value="CT_A_B"/>
    <property type="match status" value="1"/>
</dbReference>
<evidence type="ECO:0000256" key="5">
    <source>
        <dbReference type="ARBA" id="ARBA00022840"/>
    </source>
</evidence>
<keyword evidence="5 7" id="KW-0067">ATP-binding</keyword>
<dbReference type="InterPro" id="IPR016185">
    <property type="entry name" value="PreATP-grasp_dom_sf"/>
</dbReference>
<comment type="cofactor">
    <cofactor evidence="1">
        <name>biotin</name>
        <dbReference type="ChEBI" id="CHEBI:57586"/>
    </cofactor>
</comment>
<feature type="domain" description="Lipoyl-binding" evidence="9">
    <location>
        <begin position="1142"/>
        <end position="1220"/>
    </location>
</feature>
<dbReference type="InterPro" id="IPR011054">
    <property type="entry name" value="Rudment_hybrid_motif"/>
</dbReference>
<dbReference type="Proteomes" id="UP000315783">
    <property type="component" value="Unassembled WGS sequence"/>
</dbReference>
<dbReference type="EMBL" id="SPUK01000010">
    <property type="protein sequence ID" value="TQV94433.1"/>
    <property type="molecule type" value="Genomic_DNA"/>
</dbReference>
<evidence type="ECO:0000256" key="8">
    <source>
        <dbReference type="SAM" id="MobiDB-lite"/>
    </source>
</evidence>
<feature type="domain" description="ATP-grasp" evidence="10">
    <location>
        <begin position="119"/>
        <end position="318"/>
    </location>
</feature>
<dbReference type="OrthoDB" id="196847at2759"/>
<dbReference type="SUPFAM" id="SSF160467">
    <property type="entry name" value="PH0987 N-terminal domain-like"/>
    <property type="match status" value="1"/>
</dbReference>
<dbReference type="Pfam" id="PF02786">
    <property type="entry name" value="CPSase_L_D2"/>
    <property type="match status" value="1"/>
</dbReference>
<evidence type="ECO:0000259" key="9">
    <source>
        <dbReference type="PROSITE" id="PS50968"/>
    </source>
</evidence>
<keyword evidence="12" id="KW-0456">Lyase</keyword>
<evidence type="ECO:0000256" key="7">
    <source>
        <dbReference type="PROSITE-ProRule" id="PRU00409"/>
    </source>
</evidence>
<dbReference type="InterPro" id="IPR029000">
    <property type="entry name" value="Cyclophilin-like_dom_sf"/>
</dbReference>
<gene>
    <name evidence="12" type="ORF">IF1G_07312</name>
</gene>
<dbReference type="CDD" id="cd06850">
    <property type="entry name" value="biotinyl_domain"/>
    <property type="match status" value="1"/>
</dbReference>
<dbReference type="GO" id="GO:0016829">
    <property type="term" value="F:lyase activity"/>
    <property type="evidence" value="ECO:0007669"/>
    <property type="project" value="UniProtKB-KW"/>
</dbReference>
<dbReference type="GO" id="GO:0016787">
    <property type="term" value="F:hydrolase activity"/>
    <property type="evidence" value="ECO:0007669"/>
    <property type="project" value="UniProtKB-KW"/>
</dbReference>
<dbReference type="SUPFAM" id="SSF50891">
    <property type="entry name" value="Cyclophilin-like"/>
    <property type="match status" value="2"/>
</dbReference>
<keyword evidence="13" id="KW-1185">Reference proteome</keyword>
<keyword evidence="4" id="KW-0378">Hydrolase</keyword>
<sequence>MSSSSQRKRLLIANRGEIAYRVLTTARRLGYSVIAIYMPSDAASPHVADADVAVAVSSYSDASEIVAVVREHGAHLVIPGYGFLSENTEFAAAVEAAGATFVGPEPHHIDTFGIKDRARRLAAEVGVPICPGSGIIGSEEEAVAEAGKIGYPIMLKATAGGGGMGLQICNNESQVRSSFSNVVSRGQALFSNPGVFLERYYPVSRHIEVQVFGDGRGDCAVLGERECSIQRRHQKVIEESPSPFLETRPALRQRLLAVSALLVRHIRYRSAGTIEYLVDDATGDFFFLEMNTRLQVEHGVTELRFGIDLVALMLHLAEETHQHQQQQGLVDIQALQRLEPSGASIEARLYAENPSKDHMPSPGQLQLVEFGSASGTRVDTWVRTGTNISLSFDPLIAKVMVHAANRPAAVANMLRTLRDTKLQGVVTNTDYVRRILETDWFRDGQTTTSVLDTFPYTPRALEVLTPGAGTTIQDYPGRVGLGIGIPEGGPADSLHARLANCVAGNEPGAELLEITLSGPTILFHARAILALAGGVVADAQLDGRPVPMYTRFEAPAGSRLAVGAVSRGCRTYLAIQGGFPDIPPYLGSKSTSPIVDIGGHQGRPLQTGDLLGLSEAAGPLVPFKLPASLVPAMDLATIGCLSGPHDSPDIITPAGVETMYASEWTVSHQASRTGVRLQGPRPKWARQTGGQGGSHPSNYLDYPYSLGALNWTGDSAVVLPADAPSLGGFISSHVIPRAELCKVGQLRPGDRFRLAPITIEAAMALRREHDDYIAAVAQLASGEVAISVAPLALELRPAEHVAQSTASTAVLDTYNDITIRQAGDSYILVEFLQSLQLQVRCRVQAVTEAIDKAKIGGVELVTPIGCSLLVQYDGFTISQARLAEAIKHLLRVHVESPSHLSTKLSSRHIRLPMVFDDKVNRASVERYMATQRPTASYLPDPVEFIARSNGLQSKQEVLDKVLSTRILVVGVGFWSGTPIGFPVDPRCRLMVPKFNPSRTFSPAGGLGIGGCFFSCDPIDAPGGYVNFGRTLPGWDKFCVNKSFGDRPWLFDNFDQLSFYRVEEDEFERIYSSFQAGKYTFDITQTEFDVDEYTKFCDSVADETAEFQAKQEAATAKETEREKRIFAEWQKSQEVERDTITSIDEIDDLFKIQSQMHASIYKFVSKKGDTIREGDILVILEAMKMEVNVRASESQAGLIIEGILAAPGDIVKPGDAIMVLSQRRRDSLDVA</sequence>
<evidence type="ECO:0000256" key="6">
    <source>
        <dbReference type="ARBA" id="ARBA00023267"/>
    </source>
</evidence>
<dbReference type="Pfam" id="PF00289">
    <property type="entry name" value="Biotin_carb_N"/>
    <property type="match status" value="1"/>
</dbReference>
<dbReference type="AlphaFoldDB" id="A0A545VX45"/>
<name>A0A545VX45_9HYPO</name>
<dbReference type="PANTHER" id="PTHR18866">
    <property type="entry name" value="CARBOXYLASE:PYRUVATE/ACETYL-COA/PROPIONYL-COA CARBOXYLASE"/>
    <property type="match status" value="1"/>
</dbReference>
<dbReference type="Pfam" id="PF02785">
    <property type="entry name" value="Biotin_carb_C"/>
    <property type="match status" value="1"/>
</dbReference>
<dbReference type="PANTHER" id="PTHR18866:SF128">
    <property type="entry name" value="UREA AMIDOLYASE"/>
    <property type="match status" value="1"/>
</dbReference>
<dbReference type="InterPro" id="IPR005482">
    <property type="entry name" value="Biotin_COase_C"/>
</dbReference>
<reference evidence="12 13" key="1">
    <citation type="journal article" date="2019" name="Appl. Microbiol. Biotechnol.">
        <title>Genome sequence of Isaria javanica and comparative genome analysis insights into family S53 peptidase evolution in fungal entomopathogens.</title>
        <authorList>
            <person name="Lin R."/>
            <person name="Zhang X."/>
            <person name="Xin B."/>
            <person name="Zou M."/>
            <person name="Gao Y."/>
            <person name="Qin F."/>
            <person name="Hu Q."/>
            <person name="Xie B."/>
            <person name="Cheng X."/>
        </authorList>
    </citation>
    <scope>NUCLEOTIDE SEQUENCE [LARGE SCALE GENOMIC DNA]</scope>
    <source>
        <strain evidence="12 13">IJ1G</strain>
    </source>
</reference>
<dbReference type="PROSITE" id="PS00188">
    <property type="entry name" value="BIOTIN"/>
    <property type="match status" value="1"/>
</dbReference>
<dbReference type="SMART" id="SM00878">
    <property type="entry name" value="Biotin_carb_C"/>
    <property type="match status" value="1"/>
</dbReference>
<dbReference type="InterPro" id="IPR003833">
    <property type="entry name" value="CT_C_D"/>
</dbReference>
<dbReference type="InterPro" id="IPR005481">
    <property type="entry name" value="BC-like_N"/>
</dbReference>
<evidence type="ECO:0000256" key="3">
    <source>
        <dbReference type="ARBA" id="ARBA00022741"/>
    </source>
</evidence>
<dbReference type="InterPro" id="IPR005479">
    <property type="entry name" value="CPAse_ATP-bd"/>
</dbReference>
<dbReference type="Gene3D" id="3.30.470.20">
    <property type="entry name" value="ATP-grasp fold, B domain"/>
    <property type="match status" value="1"/>
</dbReference>
<dbReference type="Gene3D" id="2.40.100.10">
    <property type="entry name" value="Cyclophilin-like"/>
    <property type="match status" value="2"/>
</dbReference>
<accession>A0A545VX45</accession>
<dbReference type="InterPro" id="IPR011053">
    <property type="entry name" value="Single_hybrid_motif"/>
</dbReference>
<dbReference type="InterPro" id="IPR011764">
    <property type="entry name" value="Biotin_carboxylation_dom"/>
</dbReference>
<protein>
    <submittedName>
        <fullName evidence="12">Urea amidolyase</fullName>
    </submittedName>
</protein>
<evidence type="ECO:0000313" key="12">
    <source>
        <dbReference type="EMBL" id="TQV94433.1"/>
    </source>
</evidence>
<dbReference type="NCBIfam" id="TIGR00724">
    <property type="entry name" value="urea_amlyse_rel"/>
    <property type="match status" value="1"/>
</dbReference>
<dbReference type="InterPro" id="IPR003778">
    <property type="entry name" value="CT_A_B"/>
</dbReference>
<feature type="domain" description="Biotin carboxylation" evidence="11">
    <location>
        <begin position="6"/>
        <end position="456"/>
    </location>
</feature>
<dbReference type="GO" id="GO:0016874">
    <property type="term" value="F:ligase activity"/>
    <property type="evidence" value="ECO:0007669"/>
    <property type="project" value="UniProtKB-KW"/>
</dbReference>
<dbReference type="PROSITE" id="PS50979">
    <property type="entry name" value="BC"/>
    <property type="match status" value="1"/>
</dbReference>
<dbReference type="Gene3D" id="2.40.50.100">
    <property type="match status" value="1"/>
</dbReference>
<keyword evidence="3 7" id="KW-0547">Nucleotide-binding</keyword>
<dbReference type="GO" id="GO:0046872">
    <property type="term" value="F:metal ion binding"/>
    <property type="evidence" value="ECO:0007669"/>
    <property type="project" value="InterPro"/>
</dbReference>
<dbReference type="PROSITE" id="PS50975">
    <property type="entry name" value="ATP_GRASP"/>
    <property type="match status" value="1"/>
</dbReference>
<dbReference type="InterPro" id="IPR000089">
    <property type="entry name" value="Biotin_lipoyl"/>
</dbReference>
<evidence type="ECO:0000259" key="10">
    <source>
        <dbReference type="PROSITE" id="PS50975"/>
    </source>
</evidence>
<dbReference type="GO" id="GO:0005524">
    <property type="term" value="F:ATP binding"/>
    <property type="evidence" value="ECO:0007669"/>
    <property type="project" value="UniProtKB-UniRule"/>
</dbReference>
<proteinExistence type="predicted"/>
<keyword evidence="2" id="KW-0436">Ligase</keyword>
<organism evidence="12 13">
    <name type="scientific">Cordyceps javanica</name>
    <dbReference type="NCBI Taxonomy" id="43265"/>
    <lineage>
        <taxon>Eukaryota</taxon>
        <taxon>Fungi</taxon>
        <taxon>Dikarya</taxon>
        <taxon>Ascomycota</taxon>
        <taxon>Pezizomycotina</taxon>
        <taxon>Sordariomycetes</taxon>
        <taxon>Hypocreomycetidae</taxon>
        <taxon>Hypocreales</taxon>
        <taxon>Cordycipitaceae</taxon>
        <taxon>Cordyceps</taxon>
    </lineage>
</organism>
<dbReference type="SUPFAM" id="SSF56059">
    <property type="entry name" value="Glutathione synthetase ATP-binding domain-like"/>
    <property type="match status" value="1"/>
</dbReference>
<dbReference type="InterPro" id="IPR011761">
    <property type="entry name" value="ATP-grasp"/>
</dbReference>
<comment type="caution">
    <text evidence="12">The sequence shown here is derived from an EMBL/GenBank/DDBJ whole genome shotgun (WGS) entry which is preliminary data.</text>
</comment>
<evidence type="ECO:0000259" key="11">
    <source>
        <dbReference type="PROSITE" id="PS50979"/>
    </source>
</evidence>